<dbReference type="InterPro" id="IPR004898">
    <property type="entry name" value="Pectate_lyase_PlyH/PlyE-like"/>
</dbReference>
<dbReference type="InterPro" id="IPR011050">
    <property type="entry name" value="Pectin_lyase_fold/virulence"/>
</dbReference>
<evidence type="ECO:0000256" key="13">
    <source>
        <dbReference type="SAM" id="SignalP"/>
    </source>
</evidence>
<accession>A0A1I8BP72</accession>
<dbReference type="PANTHER" id="PTHR33407:SF9">
    <property type="entry name" value="PECTATE LYASE F-RELATED"/>
    <property type="match status" value="1"/>
</dbReference>
<dbReference type="Gene3D" id="2.160.20.10">
    <property type="entry name" value="Single-stranded right-handed beta-helix, Pectin lyase-like"/>
    <property type="match status" value="1"/>
</dbReference>
<dbReference type="GO" id="GO:0030570">
    <property type="term" value="F:pectate lyase activity"/>
    <property type="evidence" value="ECO:0007669"/>
    <property type="project" value="UniProtKB-EC"/>
</dbReference>
<dbReference type="GO" id="GO:0005576">
    <property type="term" value="C:extracellular region"/>
    <property type="evidence" value="ECO:0007669"/>
    <property type="project" value="UniProtKB-SubCell"/>
</dbReference>
<keyword evidence="7 13" id="KW-0732">Signal</keyword>
<keyword evidence="9" id="KW-0456">Lyase</keyword>
<evidence type="ECO:0000256" key="10">
    <source>
        <dbReference type="ARBA" id="ARBA00025679"/>
    </source>
</evidence>
<dbReference type="GO" id="GO:0045490">
    <property type="term" value="P:pectin catabolic process"/>
    <property type="evidence" value="ECO:0007669"/>
    <property type="project" value="TreeGrafter"/>
</dbReference>
<evidence type="ECO:0000256" key="12">
    <source>
        <dbReference type="SAM" id="MobiDB-lite"/>
    </source>
</evidence>
<reference evidence="15" key="1">
    <citation type="submission" date="2016-11" db="UniProtKB">
        <authorList>
            <consortium name="WormBaseParasite"/>
        </authorList>
    </citation>
    <scope>IDENTIFICATION</scope>
</reference>
<keyword evidence="8" id="KW-0106">Calcium</keyword>
<evidence type="ECO:0000256" key="2">
    <source>
        <dbReference type="ARBA" id="ARBA00001913"/>
    </source>
</evidence>
<comment type="function">
    <text evidence="10">Pectinolytic enzyme consist of four classes of enzymes: pectin lyase, polygalacturonase, pectin methylesterase and rhamnogalacturonase. Among pectinolytic enzymes, pectin lyase is the most important in depolymerization of pectin, since it cleaves internal glycosidic bonds of highly methylated pectins. Favors pectate, the anion, over pectin, the methyl ester.</text>
</comment>
<feature type="chain" id="PRO_5009316014" description="Probable pectate lyase F" evidence="13">
    <location>
        <begin position="25"/>
        <end position="281"/>
    </location>
</feature>
<sequence length="281" mass="30981">MFLNKISFVFFILCYSSLNYLCEADSLPNFWPKAKKDMPLVTKTIPVGKKLDCDYSRYTPDPKLGTGNQEESQRYVFELKDGATLSNCIIGAAPGTQGSAHGILCSGSCTVVNVFFEDVGEDAITFRGTSGNSVYNVVGGAALHASDKVLQVDGKGTLKVTNYYVKDYVRFCRSCGNCDEQFQRNIEITNLTAINGKSGQFVCGINSNYKDKCTLHDIKMEIGVHPCKTFTGVENDKKEPSSNNKEENNGDEQGDGTYCIYKSSDIKYITNSKPKKKSGRK</sequence>
<evidence type="ECO:0000256" key="6">
    <source>
        <dbReference type="ARBA" id="ARBA00022525"/>
    </source>
</evidence>
<evidence type="ECO:0000256" key="11">
    <source>
        <dbReference type="ARBA" id="ARBA00039895"/>
    </source>
</evidence>
<comment type="similarity">
    <text evidence="4">Belongs to the polysaccharide lyase 3 family.</text>
</comment>
<dbReference type="AlphaFoldDB" id="A0A1I8BP72"/>
<evidence type="ECO:0000256" key="9">
    <source>
        <dbReference type="ARBA" id="ARBA00023239"/>
    </source>
</evidence>
<keyword evidence="14" id="KW-1185">Reference proteome</keyword>
<feature type="region of interest" description="Disordered" evidence="12">
    <location>
        <begin position="233"/>
        <end position="258"/>
    </location>
</feature>
<feature type="signal peptide" evidence="13">
    <location>
        <begin position="1"/>
        <end position="24"/>
    </location>
</feature>
<evidence type="ECO:0000256" key="8">
    <source>
        <dbReference type="ARBA" id="ARBA00022837"/>
    </source>
</evidence>
<evidence type="ECO:0000256" key="4">
    <source>
        <dbReference type="ARBA" id="ARBA00006463"/>
    </source>
</evidence>
<evidence type="ECO:0000256" key="5">
    <source>
        <dbReference type="ARBA" id="ARBA00012272"/>
    </source>
</evidence>
<comment type="subcellular location">
    <subcellularLocation>
        <location evidence="3">Secreted</location>
    </subcellularLocation>
</comment>
<proteinExistence type="inferred from homology"/>
<name>A0A1I8BP72_MELHA</name>
<comment type="cofactor">
    <cofactor evidence="2">
        <name>Ca(2+)</name>
        <dbReference type="ChEBI" id="CHEBI:29108"/>
    </cofactor>
</comment>
<protein>
    <recommendedName>
        <fullName evidence="11">Probable pectate lyase F</fullName>
        <ecNumber evidence="5">4.2.2.2</ecNumber>
    </recommendedName>
</protein>
<evidence type="ECO:0000256" key="7">
    <source>
        <dbReference type="ARBA" id="ARBA00022729"/>
    </source>
</evidence>
<dbReference type="EC" id="4.2.2.2" evidence="5"/>
<keyword evidence="6" id="KW-0964">Secreted</keyword>
<dbReference type="InterPro" id="IPR012334">
    <property type="entry name" value="Pectin_lyas_fold"/>
</dbReference>
<evidence type="ECO:0000256" key="1">
    <source>
        <dbReference type="ARBA" id="ARBA00000695"/>
    </source>
</evidence>
<dbReference type="Proteomes" id="UP000095281">
    <property type="component" value="Unplaced"/>
</dbReference>
<dbReference type="WBParaSite" id="MhA1_Contig400.frz3.gene5">
    <property type="protein sequence ID" value="MhA1_Contig400.frz3.gene5"/>
    <property type="gene ID" value="MhA1_Contig400.frz3.gene5"/>
</dbReference>
<comment type="catalytic activity">
    <reaction evidence="1">
        <text>Eliminative cleavage of (1-&gt;4)-alpha-D-galacturonan to give oligosaccharides with 4-deoxy-alpha-D-galact-4-enuronosyl groups at their non-reducing ends.</text>
        <dbReference type="EC" id="4.2.2.2"/>
    </reaction>
</comment>
<evidence type="ECO:0000256" key="3">
    <source>
        <dbReference type="ARBA" id="ARBA00004613"/>
    </source>
</evidence>
<evidence type="ECO:0000313" key="15">
    <source>
        <dbReference type="WBParaSite" id="MhA1_Contig400.frz3.gene5"/>
    </source>
</evidence>
<dbReference type="PANTHER" id="PTHR33407">
    <property type="entry name" value="PECTATE LYASE F-RELATED"/>
    <property type="match status" value="1"/>
</dbReference>
<organism evidence="14 15">
    <name type="scientific">Meloidogyne hapla</name>
    <name type="common">Root-knot nematode worm</name>
    <dbReference type="NCBI Taxonomy" id="6305"/>
    <lineage>
        <taxon>Eukaryota</taxon>
        <taxon>Metazoa</taxon>
        <taxon>Ecdysozoa</taxon>
        <taxon>Nematoda</taxon>
        <taxon>Chromadorea</taxon>
        <taxon>Rhabditida</taxon>
        <taxon>Tylenchina</taxon>
        <taxon>Tylenchomorpha</taxon>
        <taxon>Tylenchoidea</taxon>
        <taxon>Meloidogynidae</taxon>
        <taxon>Meloidogyninae</taxon>
        <taxon>Meloidogyne</taxon>
    </lineage>
</organism>
<dbReference type="SUPFAM" id="SSF51126">
    <property type="entry name" value="Pectin lyase-like"/>
    <property type="match status" value="1"/>
</dbReference>
<feature type="compositionally biased region" description="Basic and acidic residues" evidence="12">
    <location>
        <begin position="234"/>
        <end position="248"/>
    </location>
</feature>
<dbReference type="Pfam" id="PF03211">
    <property type="entry name" value="Pectate_lyase"/>
    <property type="match status" value="1"/>
</dbReference>
<evidence type="ECO:0000313" key="14">
    <source>
        <dbReference type="Proteomes" id="UP000095281"/>
    </source>
</evidence>